<dbReference type="Pfam" id="PF02302">
    <property type="entry name" value="PTS_IIB"/>
    <property type="match status" value="1"/>
</dbReference>
<keyword evidence="3" id="KW-0762">Sugar transport</keyword>
<dbReference type="RefSeq" id="WP_185980403.1">
    <property type="nucleotide sequence ID" value="NZ_CP060204.1"/>
</dbReference>
<dbReference type="InterPro" id="IPR036095">
    <property type="entry name" value="PTS_EIIB-like_sf"/>
</dbReference>
<dbReference type="SUPFAM" id="SSF52794">
    <property type="entry name" value="PTS system IIB component-like"/>
    <property type="match status" value="1"/>
</dbReference>
<evidence type="ECO:0000313" key="4">
    <source>
        <dbReference type="Proteomes" id="UP000515480"/>
    </source>
</evidence>
<organism evidence="3 4">
    <name type="scientific">Selenomonas timonae</name>
    <dbReference type="NCBI Taxonomy" id="2754044"/>
    <lineage>
        <taxon>Bacteria</taxon>
        <taxon>Bacillati</taxon>
        <taxon>Bacillota</taxon>
        <taxon>Negativicutes</taxon>
        <taxon>Selenomonadales</taxon>
        <taxon>Selenomonadaceae</taxon>
        <taxon>Selenomonas</taxon>
    </lineage>
</organism>
<keyword evidence="4" id="KW-1185">Reference proteome</keyword>
<reference evidence="3 4" key="1">
    <citation type="submission" date="2020-07" db="EMBL/GenBank/DDBJ databases">
        <title>Complete genome and description of Selenomonas timonensis sp. nov., a new bacterium isolated from a gingivitis subject.</title>
        <authorList>
            <person name="Antezack A."/>
        </authorList>
    </citation>
    <scope>NUCLEOTIDE SEQUENCE [LARGE SCALE GENOMIC DNA]</scope>
    <source>
        <strain evidence="3 4">Marseille-Q3039</strain>
    </source>
</reference>
<sequence length="94" mass="10335">MAEKKRVLVACGTGIATSTVVCKRVEDLLKNNGIDAEVIQCKIAEIGTYEDQADVLVTTTIPSREYKIPVVKAVNYLTGMQTEKTDQEILDAFK</sequence>
<accession>A0A7G7VJX0</accession>
<dbReference type="CDD" id="cd05566">
    <property type="entry name" value="PTS_IIB_galactitol"/>
    <property type="match status" value="1"/>
</dbReference>
<dbReference type="KEGG" id="stim:H1B31_00075"/>
<proteinExistence type="predicted"/>
<dbReference type="AlphaFoldDB" id="A0A7G7VJX0"/>
<feature type="domain" description="PTS EIIB type-2" evidence="2">
    <location>
        <begin position="5"/>
        <end position="94"/>
    </location>
</feature>
<protein>
    <submittedName>
        <fullName evidence="3">PTS sugar transporter subunit IIB</fullName>
    </submittedName>
</protein>
<dbReference type="GO" id="GO:0008982">
    <property type="term" value="F:protein-N(PI)-phosphohistidine-sugar phosphotransferase activity"/>
    <property type="evidence" value="ECO:0007669"/>
    <property type="project" value="InterPro"/>
</dbReference>
<evidence type="ECO:0000313" key="3">
    <source>
        <dbReference type="EMBL" id="QNH54413.1"/>
    </source>
</evidence>
<evidence type="ECO:0000256" key="1">
    <source>
        <dbReference type="ARBA" id="ARBA00022679"/>
    </source>
</evidence>
<evidence type="ECO:0000259" key="2">
    <source>
        <dbReference type="PROSITE" id="PS51099"/>
    </source>
</evidence>
<dbReference type="InterPro" id="IPR003501">
    <property type="entry name" value="PTS_EIIB_2/3"/>
</dbReference>
<keyword evidence="3" id="KW-0813">Transport</keyword>
<dbReference type="GO" id="GO:0009401">
    <property type="term" value="P:phosphoenolpyruvate-dependent sugar phosphotransferase system"/>
    <property type="evidence" value="ECO:0007669"/>
    <property type="project" value="InterPro"/>
</dbReference>
<name>A0A7G7VJX0_9FIRM</name>
<keyword evidence="1" id="KW-0808">Transferase</keyword>
<dbReference type="InterPro" id="IPR013011">
    <property type="entry name" value="PTS_EIIB_2"/>
</dbReference>
<dbReference type="EMBL" id="CP060204">
    <property type="protein sequence ID" value="QNH54413.1"/>
    <property type="molecule type" value="Genomic_DNA"/>
</dbReference>
<dbReference type="Gene3D" id="3.40.50.2300">
    <property type="match status" value="1"/>
</dbReference>
<dbReference type="Proteomes" id="UP000515480">
    <property type="component" value="Chromosome"/>
</dbReference>
<gene>
    <name evidence="3" type="ORF">H1B31_00075</name>
</gene>
<dbReference type="PROSITE" id="PS51099">
    <property type="entry name" value="PTS_EIIB_TYPE_2"/>
    <property type="match status" value="1"/>
</dbReference>